<gene>
    <name evidence="1" type="ORF">ACF05T_32850</name>
</gene>
<sequence length="79" mass="8262">MEHEQVITMQAVIRKRAAVTVCGFALCGALAAPAAIEVAATVANGGQVQTESVKGPKKPKKPKKVKAASIEIRPVVVNR</sequence>
<comment type="caution">
    <text evidence="1">The sequence shown here is derived from an EMBL/GenBank/DDBJ whole genome shotgun (WGS) entry which is preliminary data.</text>
</comment>
<organism evidence="1 2">
    <name type="scientific">Streptomyces lateritius</name>
    <dbReference type="NCBI Taxonomy" id="67313"/>
    <lineage>
        <taxon>Bacteria</taxon>
        <taxon>Bacillati</taxon>
        <taxon>Actinomycetota</taxon>
        <taxon>Actinomycetes</taxon>
        <taxon>Kitasatosporales</taxon>
        <taxon>Streptomycetaceae</taxon>
        <taxon>Streptomyces</taxon>
    </lineage>
</organism>
<name>A0ABW6YLZ1_9ACTN</name>
<protein>
    <submittedName>
        <fullName evidence="1">Uncharacterized protein</fullName>
    </submittedName>
</protein>
<accession>A0ABW6YLZ1</accession>
<dbReference type="Proteomes" id="UP001603013">
    <property type="component" value="Unassembled WGS sequence"/>
</dbReference>
<dbReference type="RefSeq" id="WP_391937580.1">
    <property type="nucleotide sequence ID" value="NZ_JBIBSM010000025.1"/>
</dbReference>
<evidence type="ECO:0000313" key="1">
    <source>
        <dbReference type="EMBL" id="MFF8280800.1"/>
    </source>
</evidence>
<keyword evidence="2" id="KW-1185">Reference proteome</keyword>
<evidence type="ECO:0000313" key="2">
    <source>
        <dbReference type="Proteomes" id="UP001603013"/>
    </source>
</evidence>
<reference evidence="1 2" key="1">
    <citation type="submission" date="2024-10" db="EMBL/GenBank/DDBJ databases">
        <title>The Natural Products Discovery Center: Release of the First 8490 Sequenced Strains for Exploring Actinobacteria Biosynthetic Diversity.</title>
        <authorList>
            <person name="Kalkreuter E."/>
            <person name="Kautsar S.A."/>
            <person name="Yang D."/>
            <person name="Bader C.D."/>
            <person name="Teijaro C.N."/>
            <person name="Fluegel L."/>
            <person name="Davis C.M."/>
            <person name="Simpson J.R."/>
            <person name="Lauterbach L."/>
            <person name="Steele A.D."/>
            <person name="Gui C."/>
            <person name="Meng S."/>
            <person name="Li G."/>
            <person name="Viehrig K."/>
            <person name="Ye F."/>
            <person name="Su P."/>
            <person name="Kiefer A.F."/>
            <person name="Nichols A."/>
            <person name="Cepeda A.J."/>
            <person name="Yan W."/>
            <person name="Fan B."/>
            <person name="Jiang Y."/>
            <person name="Adhikari A."/>
            <person name="Zheng C.-J."/>
            <person name="Schuster L."/>
            <person name="Cowan T.M."/>
            <person name="Smanski M.J."/>
            <person name="Chevrette M.G."/>
            <person name="De Carvalho L.P.S."/>
            <person name="Shen B."/>
        </authorList>
    </citation>
    <scope>NUCLEOTIDE SEQUENCE [LARGE SCALE GENOMIC DNA]</scope>
    <source>
        <strain evidence="1 2">NPDC015755</strain>
    </source>
</reference>
<dbReference type="EMBL" id="JBIBSM010000025">
    <property type="protein sequence ID" value="MFF8280800.1"/>
    <property type="molecule type" value="Genomic_DNA"/>
</dbReference>
<proteinExistence type="predicted"/>